<dbReference type="PANTHER" id="PTHR40065:SF3">
    <property type="entry name" value="RNA-BINDING PROTEIN YHBY"/>
    <property type="match status" value="1"/>
</dbReference>
<evidence type="ECO:0000259" key="3">
    <source>
        <dbReference type="PROSITE" id="PS51295"/>
    </source>
</evidence>
<reference evidence="4 5" key="1">
    <citation type="submission" date="2019-02" db="EMBL/GenBank/DDBJ databases">
        <title>Genomic Encyclopedia of Type Strains, Phase IV (KMG-IV): sequencing the most valuable type-strain genomes for metagenomic binning, comparative biology and taxonomic classification.</title>
        <authorList>
            <person name="Goeker M."/>
        </authorList>
    </citation>
    <scope>NUCLEOTIDE SEQUENCE [LARGE SCALE GENOMIC DNA]</scope>
    <source>
        <strain evidence="4 5">DSM 105135</strain>
    </source>
</reference>
<dbReference type="AlphaFoldDB" id="A0A4Q7YKT4"/>
<dbReference type="PROSITE" id="PS51295">
    <property type="entry name" value="CRM"/>
    <property type="match status" value="1"/>
</dbReference>
<dbReference type="PANTHER" id="PTHR40065">
    <property type="entry name" value="RNA-BINDING PROTEIN YHBY"/>
    <property type="match status" value="1"/>
</dbReference>
<dbReference type="RefSeq" id="WP_130413741.1">
    <property type="nucleotide sequence ID" value="NZ_SHKX01000013.1"/>
</dbReference>
<dbReference type="GO" id="GO:0003723">
    <property type="term" value="F:RNA binding"/>
    <property type="evidence" value="ECO:0007669"/>
    <property type="project" value="UniProtKB-UniRule"/>
</dbReference>
<protein>
    <submittedName>
        <fullName evidence="4">RNA-binding protein</fullName>
    </submittedName>
</protein>
<keyword evidence="5" id="KW-1185">Reference proteome</keyword>
<dbReference type="InterPro" id="IPR017924">
    <property type="entry name" value="RNA-binding_YhbY"/>
</dbReference>
<accession>A0A4Q7YKT4</accession>
<dbReference type="NCBIfam" id="TIGR00253">
    <property type="entry name" value="RNA_bind_YhbY"/>
    <property type="match status" value="1"/>
</dbReference>
<name>A0A4Q7YKT4_9GAMM</name>
<dbReference type="EMBL" id="SHKX01000013">
    <property type="protein sequence ID" value="RZU38292.1"/>
    <property type="molecule type" value="Genomic_DNA"/>
</dbReference>
<sequence>MPLSITEKKRFRQIGHQLNPVVLLGGQGLSEAVLAEIERALEDHELIKVRIGGEDREARREAIEAIAAQTRSEAVQIIGKIVLLYRAAKNPHPKLSNVLRHSAG</sequence>
<keyword evidence="1 2" id="KW-0694">RNA-binding</keyword>
<gene>
    <name evidence="4" type="ORF">EV700_2222</name>
</gene>
<evidence type="ECO:0000256" key="1">
    <source>
        <dbReference type="ARBA" id="ARBA00022884"/>
    </source>
</evidence>
<proteinExistence type="predicted"/>
<comment type="caution">
    <text evidence="4">The sequence shown here is derived from an EMBL/GenBank/DDBJ whole genome shotgun (WGS) entry which is preliminary data.</text>
</comment>
<feature type="domain" description="CRM" evidence="3">
    <location>
        <begin position="1"/>
        <end position="97"/>
    </location>
</feature>
<dbReference type="InterPro" id="IPR035920">
    <property type="entry name" value="YhbY-like_sf"/>
</dbReference>
<dbReference type="OrthoDB" id="9797519at2"/>
<organism evidence="4 5">
    <name type="scientific">Fluviicoccus keumensis</name>
    <dbReference type="NCBI Taxonomy" id="1435465"/>
    <lineage>
        <taxon>Bacteria</taxon>
        <taxon>Pseudomonadati</taxon>
        <taxon>Pseudomonadota</taxon>
        <taxon>Gammaproteobacteria</taxon>
        <taxon>Moraxellales</taxon>
        <taxon>Moraxellaceae</taxon>
        <taxon>Fluviicoccus</taxon>
    </lineage>
</organism>
<dbReference type="InterPro" id="IPR001890">
    <property type="entry name" value="RNA-binding_CRM"/>
</dbReference>
<evidence type="ECO:0000313" key="4">
    <source>
        <dbReference type="EMBL" id="RZU38292.1"/>
    </source>
</evidence>
<dbReference type="InterPro" id="IPR051925">
    <property type="entry name" value="RNA-binding_domain"/>
</dbReference>
<dbReference type="Proteomes" id="UP000292423">
    <property type="component" value="Unassembled WGS sequence"/>
</dbReference>
<dbReference type="SUPFAM" id="SSF75471">
    <property type="entry name" value="YhbY-like"/>
    <property type="match status" value="1"/>
</dbReference>
<evidence type="ECO:0000313" key="5">
    <source>
        <dbReference type="Proteomes" id="UP000292423"/>
    </source>
</evidence>
<dbReference type="Gene3D" id="3.30.110.60">
    <property type="entry name" value="YhbY-like"/>
    <property type="match status" value="1"/>
</dbReference>
<dbReference type="SMART" id="SM01103">
    <property type="entry name" value="CRS1_YhbY"/>
    <property type="match status" value="1"/>
</dbReference>
<evidence type="ECO:0000256" key="2">
    <source>
        <dbReference type="PROSITE-ProRule" id="PRU00626"/>
    </source>
</evidence>
<dbReference type="Pfam" id="PF01985">
    <property type="entry name" value="CRS1_YhbY"/>
    <property type="match status" value="1"/>
</dbReference>